<keyword evidence="3" id="KW-0547">Nucleotide-binding</keyword>
<dbReference type="InterPro" id="IPR050306">
    <property type="entry name" value="PfkB_Carbo_kinase"/>
</dbReference>
<organism evidence="7 8">
    <name type="scientific">Enorma phocaeensis</name>
    <dbReference type="NCBI Taxonomy" id="1871019"/>
    <lineage>
        <taxon>Bacteria</taxon>
        <taxon>Bacillati</taxon>
        <taxon>Actinomycetota</taxon>
        <taxon>Coriobacteriia</taxon>
        <taxon>Coriobacteriales</taxon>
        <taxon>Coriobacteriaceae</taxon>
        <taxon>Enorma</taxon>
    </lineage>
</organism>
<dbReference type="PANTHER" id="PTHR43085">
    <property type="entry name" value="HEXOKINASE FAMILY MEMBER"/>
    <property type="match status" value="1"/>
</dbReference>
<reference evidence="7" key="2">
    <citation type="submission" date="2021-09" db="EMBL/GenBank/DDBJ databases">
        <authorList>
            <person name="Gilroy R."/>
        </authorList>
    </citation>
    <scope>NUCLEOTIDE SEQUENCE</scope>
    <source>
        <strain evidence="7">ChiHjej13B12-9602</strain>
    </source>
</reference>
<name>A0A921IY22_9ACTN</name>
<evidence type="ECO:0000313" key="8">
    <source>
        <dbReference type="Proteomes" id="UP000753256"/>
    </source>
</evidence>
<dbReference type="Gene3D" id="3.40.1190.20">
    <property type="match status" value="1"/>
</dbReference>
<feature type="domain" description="Carbohydrate kinase PfkB" evidence="6">
    <location>
        <begin position="21"/>
        <end position="268"/>
    </location>
</feature>
<gene>
    <name evidence="7" type="ORF">K8V70_09915</name>
</gene>
<keyword evidence="4 7" id="KW-0418">Kinase</keyword>
<dbReference type="PANTHER" id="PTHR43085:SF1">
    <property type="entry name" value="PSEUDOURIDINE KINASE-RELATED"/>
    <property type="match status" value="1"/>
</dbReference>
<dbReference type="GO" id="GO:0005524">
    <property type="term" value="F:ATP binding"/>
    <property type="evidence" value="ECO:0007669"/>
    <property type="project" value="UniProtKB-KW"/>
</dbReference>
<dbReference type="AlphaFoldDB" id="A0A921IY22"/>
<evidence type="ECO:0000313" key="7">
    <source>
        <dbReference type="EMBL" id="HJG38152.1"/>
    </source>
</evidence>
<dbReference type="Proteomes" id="UP000753256">
    <property type="component" value="Unassembled WGS sequence"/>
</dbReference>
<dbReference type="EMBL" id="DYUZ01000035">
    <property type="protein sequence ID" value="HJG38152.1"/>
    <property type="molecule type" value="Genomic_DNA"/>
</dbReference>
<proteinExistence type="inferred from homology"/>
<dbReference type="SUPFAM" id="SSF53613">
    <property type="entry name" value="Ribokinase-like"/>
    <property type="match status" value="1"/>
</dbReference>
<evidence type="ECO:0000256" key="2">
    <source>
        <dbReference type="ARBA" id="ARBA00022679"/>
    </source>
</evidence>
<evidence type="ECO:0000256" key="1">
    <source>
        <dbReference type="ARBA" id="ARBA00010688"/>
    </source>
</evidence>
<protein>
    <submittedName>
        <fullName evidence="7">PfkB family carbohydrate kinase</fullName>
    </submittedName>
</protein>
<keyword evidence="2" id="KW-0808">Transferase</keyword>
<dbReference type="RefSeq" id="WP_273191272.1">
    <property type="nucleotide sequence ID" value="NZ_DYUZ01000035.1"/>
</dbReference>
<keyword evidence="5" id="KW-0067">ATP-binding</keyword>
<sequence>MKILGLGDNVFDVYENMDLAYPGGNAVNVAVNAARLGADAAYLGNVGTDDKGEIMMGVLAREGVDTARCPRPVSSTTKCCIEDVIDGERHWKRNDLGDRWAGPLELTPELIAYASTFDAVLTSCNAKMPQEVAKLAGISGIVVFDFGEKDKYRTPEYLAQVLPAVDVAQFSMSGMSREEVLAEIDRMGITCTVLATRGAASPLLCADGTVYEGLRSEGAASDTMGAGDAFITALVCDLIAAGWRKGSAPEPSMAEHALAAAAKHAQEACAQAGGFGHACLIVDGVFQERND</sequence>
<evidence type="ECO:0000259" key="6">
    <source>
        <dbReference type="Pfam" id="PF00294"/>
    </source>
</evidence>
<evidence type="ECO:0000256" key="4">
    <source>
        <dbReference type="ARBA" id="ARBA00022777"/>
    </source>
</evidence>
<evidence type="ECO:0000256" key="5">
    <source>
        <dbReference type="ARBA" id="ARBA00022840"/>
    </source>
</evidence>
<comment type="similarity">
    <text evidence="1">Belongs to the carbohydrate kinase PfkB family.</text>
</comment>
<accession>A0A921IY22</accession>
<dbReference type="GO" id="GO:0016301">
    <property type="term" value="F:kinase activity"/>
    <property type="evidence" value="ECO:0007669"/>
    <property type="project" value="UniProtKB-KW"/>
</dbReference>
<comment type="caution">
    <text evidence="7">The sequence shown here is derived from an EMBL/GenBank/DDBJ whole genome shotgun (WGS) entry which is preliminary data.</text>
</comment>
<dbReference type="InterPro" id="IPR029056">
    <property type="entry name" value="Ribokinase-like"/>
</dbReference>
<evidence type="ECO:0000256" key="3">
    <source>
        <dbReference type="ARBA" id="ARBA00022741"/>
    </source>
</evidence>
<dbReference type="Pfam" id="PF00294">
    <property type="entry name" value="PfkB"/>
    <property type="match status" value="1"/>
</dbReference>
<dbReference type="InterPro" id="IPR011611">
    <property type="entry name" value="PfkB_dom"/>
</dbReference>
<reference evidence="7" key="1">
    <citation type="journal article" date="2021" name="PeerJ">
        <title>Extensive microbial diversity within the chicken gut microbiome revealed by metagenomics and culture.</title>
        <authorList>
            <person name="Gilroy R."/>
            <person name="Ravi A."/>
            <person name="Getino M."/>
            <person name="Pursley I."/>
            <person name="Horton D.L."/>
            <person name="Alikhan N.F."/>
            <person name="Baker D."/>
            <person name="Gharbi K."/>
            <person name="Hall N."/>
            <person name="Watson M."/>
            <person name="Adriaenssens E.M."/>
            <person name="Foster-Nyarko E."/>
            <person name="Jarju S."/>
            <person name="Secka A."/>
            <person name="Antonio M."/>
            <person name="Oren A."/>
            <person name="Chaudhuri R.R."/>
            <person name="La Ragione R."/>
            <person name="Hildebrand F."/>
            <person name="Pallen M.J."/>
        </authorList>
    </citation>
    <scope>NUCLEOTIDE SEQUENCE</scope>
    <source>
        <strain evidence="7">ChiHjej13B12-9602</strain>
    </source>
</reference>